<dbReference type="PANTHER" id="PTHR13471">
    <property type="entry name" value="TETRATRICOPEPTIDE-LIKE HELICAL"/>
    <property type="match status" value="1"/>
</dbReference>
<dbReference type="Proteomes" id="UP000320333">
    <property type="component" value="Unassembled WGS sequence"/>
</dbReference>
<keyword evidence="3" id="KW-0539">Nucleus</keyword>
<dbReference type="AlphaFoldDB" id="A0A507FN54"/>
<comment type="similarity">
    <text evidence="2">Belongs to the NRDE2 family.</text>
</comment>
<protein>
    <recommendedName>
        <fullName evidence="7">DUF1740-domain-containing protein</fullName>
    </recommendedName>
</protein>
<dbReference type="EMBL" id="QEAP01000037">
    <property type="protein sequence ID" value="TPX76746.1"/>
    <property type="molecule type" value="Genomic_DNA"/>
</dbReference>
<accession>A0A507FN54</accession>
<dbReference type="Pfam" id="PF08424">
    <property type="entry name" value="NRDE-2"/>
    <property type="match status" value="1"/>
</dbReference>
<keyword evidence="6" id="KW-1185">Reference proteome</keyword>
<evidence type="ECO:0000256" key="1">
    <source>
        <dbReference type="ARBA" id="ARBA00004123"/>
    </source>
</evidence>
<feature type="region of interest" description="Disordered" evidence="4">
    <location>
        <begin position="1"/>
        <end position="45"/>
    </location>
</feature>
<dbReference type="SMART" id="SM00386">
    <property type="entry name" value="HAT"/>
    <property type="match status" value="3"/>
</dbReference>
<feature type="region of interest" description="Disordered" evidence="4">
    <location>
        <begin position="68"/>
        <end position="138"/>
    </location>
</feature>
<reference evidence="5 6" key="1">
    <citation type="journal article" date="2019" name="Sci. Rep.">
        <title>Comparative genomics of chytrid fungi reveal insights into the obligate biotrophic and pathogenic lifestyle of Synchytrium endobioticum.</title>
        <authorList>
            <person name="van de Vossenberg B.T.L.H."/>
            <person name="Warris S."/>
            <person name="Nguyen H.D.T."/>
            <person name="van Gent-Pelzer M.P.E."/>
            <person name="Joly D.L."/>
            <person name="van de Geest H.C."/>
            <person name="Bonants P.J.M."/>
            <person name="Smith D.S."/>
            <person name="Levesque C.A."/>
            <person name="van der Lee T.A.J."/>
        </authorList>
    </citation>
    <scope>NUCLEOTIDE SEQUENCE [LARGE SCALE GENOMIC DNA]</scope>
    <source>
        <strain evidence="5 6">CBS 675.73</strain>
    </source>
</reference>
<dbReference type="GO" id="GO:0071013">
    <property type="term" value="C:catalytic step 2 spliceosome"/>
    <property type="evidence" value="ECO:0007669"/>
    <property type="project" value="TreeGrafter"/>
</dbReference>
<dbReference type="InterPro" id="IPR003107">
    <property type="entry name" value="HAT"/>
</dbReference>
<evidence type="ECO:0000313" key="6">
    <source>
        <dbReference type="Proteomes" id="UP000320333"/>
    </source>
</evidence>
<feature type="compositionally biased region" description="Basic and acidic residues" evidence="4">
    <location>
        <begin position="94"/>
        <end position="103"/>
    </location>
</feature>
<evidence type="ECO:0000256" key="4">
    <source>
        <dbReference type="SAM" id="MobiDB-lite"/>
    </source>
</evidence>
<proteinExistence type="inferred from homology"/>
<evidence type="ECO:0000256" key="2">
    <source>
        <dbReference type="ARBA" id="ARBA00009265"/>
    </source>
</evidence>
<feature type="compositionally biased region" description="Low complexity" evidence="4">
    <location>
        <begin position="12"/>
        <end position="23"/>
    </location>
</feature>
<dbReference type="STRING" id="246404.A0A507FN54"/>
<feature type="compositionally biased region" description="Polar residues" evidence="4">
    <location>
        <begin position="1"/>
        <end position="11"/>
    </location>
</feature>
<feature type="compositionally biased region" description="Basic residues" evidence="4">
    <location>
        <begin position="104"/>
        <end position="119"/>
    </location>
</feature>
<dbReference type="PANTHER" id="PTHR13471:SF0">
    <property type="entry name" value="NUCLEAR EXOSOME REGULATOR NRDE2"/>
    <property type="match status" value="1"/>
</dbReference>
<dbReference type="Gene3D" id="1.25.40.10">
    <property type="entry name" value="Tetratricopeptide repeat domain"/>
    <property type="match status" value="2"/>
</dbReference>
<dbReference type="GO" id="GO:1902369">
    <property type="term" value="P:negative regulation of RNA catabolic process"/>
    <property type="evidence" value="ECO:0007669"/>
    <property type="project" value="TreeGrafter"/>
</dbReference>
<dbReference type="OrthoDB" id="297219at2759"/>
<organism evidence="5 6">
    <name type="scientific">Chytriomyces confervae</name>
    <dbReference type="NCBI Taxonomy" id="246404"/>
    <lineage>
        <taxon>Eukaryota</taxon>
        <taxon>Fungi</taxon>
        <taxon>Fungi incertae sedis</taxon>
        <taxon>Chytridiomycota</taxon>
        <taxon>Chytridiomycota incertae sedis</taxon>
        <taxon>Chytridiomycetes</taxon>
        <taxon>Chytridiales</taxon>
        <taxon>Chytriomycetaceae</taxon>
        <taxon>Chytriomyces</taxon>
    </lineage>
</organism>
<dbReference type="SUPFAM" id="SSF48452">
    <property type="entry name" value="TPR-like"/>
    <property type="match status" value="1"/>
</dbReference>
<comment type="caution">
    <text evidence="5">The sequence shown here is derived from an EMBL/GenBank/DDBJ whole genome shotgun (WGS) entry which is preliminary data.</text>
</comment>
<sequence length="1142" mass="127962">MAPNSDSTNNQSGFLGSSLFPSFDPIEIGSESDADNEPKTKTSSAFPSFTSFAFPAFSSFEPNVHSAATAVSRSADPVKGEVTDLERKHRNRTRGSDSDDSQLKSHKRKSKHKKHKKDKKDKDGPRKHGSVTVYRAAENSTSTSSDLIIPTFSATAKHTASSDPAPFTFDRRGDQDNVRYGSANSSKVPRYLSVGNRILGASDRNLRISHKLGNNVVVYKLHMPKERLTARDFRMALRGKPLRIRTLMRTSAIEPMSHSDDYVSFESTPSLQVARNNDNDNEVEDNNEFNLPTSKHLQESPEFMQETRRLNLRLENNPTNLSTWLELLQLQDSLIAAATAESTNERSLRALKKAITEKKIAIYEKALQVHSGEPKLLLPFLEMVQEVWDAPRLLTAWDRVLKRANRSISDGASIDDVRGAFQIWDRYLTFRMTSYLSFSVNSCLDAYEQCLDAFKVDHDSDEHQSCMIHFFTRACSLLFDSGYTERAVALYQAMVEFACFTPAAFETMDFEQRVDMFEEFWESECARVGEKGATGWRNNVLGAQGVPGYAAARVGNIGQDSSDEYAAWFLKESESSFMNWAPPRSIRAQNGSEMGGGSEDEDEDDMDPFATIIFEDVRPFLFPLTNPTLKAQLVANFSNLLHCQMNATQSSSRLGTPSAAMYQTHLMNTVLLTNFFPPNTSGLAENNREEKPVESQANSVFPIKSFPLCVSNIFNTSFANSASIFDSLQVSAIHEAGNGRLDFVKNIVSQCRGLDELDDIALPILLSIEAAREGLKSAQKMGKGMLKAERMNLSLWAIYAGMEAMRGKLDEARKIYQTAIMSYRSFPPESQHDAAVLHLAYAELEMENRCYISALHVLTAFSDSSVDLSLSSDTEKPTATRLLKARKFLQEMTDAAVKKCSVSLETVPASQSLRITAALVSCCALFEYLVADKIDESLAYFNNTLSIVKIPALRELITESKLRLHIGHSRRPGFFVRPGDLRDEMEAAVQEFPANSVFLTLFVANEAKHKIENRVRRLIDSCLKANPSSTLWAFSIWTELHHHSSQTYNQNSVRSLLTRAIECPVGRYSPQLWHVAIVFEIWTGNLPRAKQLLFRAIRECPWNKSLYMLAVGELRGVFGEDEVAEILGVMEEKEIRVRVAVD</sequence>
<dbReference type="InterPro" id="IPR011990">
    <property type="entry name" value="TPR-like_helical_dom_sf"/>
</dbReference>
<feature type="compositionally biased region" description="Basic and acidic residues" evidence="4">
    <location>
        <begin position="76"/>
        <end position="87"/>
    </location>
</feature>
<name>A0A507FN54_9FUNG</name>
<comment type="subcellular location">
    <subcellularLocation>
        <location evidence="1">Nucleus</location>
    </subcellularLocation>
</comment>
<dbReference type="InterPro" id="IPR013633">
    <property type="entry name" value="NRDE-2"/>
</dbReference>
<evidence type="ECO:0008006" key="7">
    <source>
        <dbReference type="Google" id="ProtNLM"/>
    </source>
</evidence>
<dbReference type="GO" id="GO:0006396">
    <property type="term" value="P:RNA processing"/>
    <property type="evidence" value="ECO:0007669"/>
    <property type="project" value="InterPro"/>
</dbReference>
<evidence type="ECO:0000256" key="3">
    <source>
        <dbReference type="ARBA" id="ARBA00023242"/>
    </source>
</evidence>
<evidence type="ECO:0000313" key="5">
    <source>
        <dbReference type="EMBL" id="TPX76746.1"/>
    </source>
</evidence>
<dbReference type="GO" id="GO:0031048">
    <property type="term" value="P:regulatory ncRNA-mediated heterochromatin formation"/>
    <property type="evidence" value="ECO:0007669"/>
    <property type="project" value="TreeGrafter"/>
</dbReference>
<gene>
    <name evidence="5" type="ORF">CcCBS67573_g01986</name>
</gene>